<name>A0AB38YHH8_9GAMM</name>
<dbReference type="AlphaFoldDB" id="A0AB38YHH8"/>
<sequence length="181" mass="20502">MAKSLADQLLGAGLVDKKKVKQAKQEKRIQTKQVLKGHLEADTSSQERLAQQRAEKAERDRQLNEQRVAEERAKAIRAQVKQMLQQSKQVVAGDVRFSFTDARTRKIKQMYVTAAIQEQLARGQLVICADNDSYVVVPRNVADKVAERAPDVVIFVAEPSAQQLDEDDPYKDFPIPDDLMW</sequence>
<dbReference type="RefSeq" id="WP_304996120.1">
    <property type="nucleotide sequence ID" value="NZ_CP101717.1"/>
</dbReference>
<dbReference type="EMBL" id="CP101717">
    <property type="protein sequence ID" value="WLD58834.1"/>
    <property type="molecule type" value="Genomic_DNA"/>
</dbReference>
<gene>
    <name evidence="2" type="ORF">NFC81_03320</name>
</gene>
<dbReference type="InterPro" id="IPR018636">
    <property type="entry name" value="DUF2058"/>
</dbReference>
<dbReference type="Pfam" id="PF09831">
    <property type="entry name" value="DUF2058"/>
    <property type="match status" value="1"/>
</dbReference>
<evidence type="ECO:0000313" key="2">
    <source>
        <dbReference type="EMBL" id="WLD58834.1"/>
    </source>
</evidence>
<organism evidence="2">
    <name type="scientific">Salinispirillum sp. LH 10-3-1</name>
    <dbReference type="NCBI Taxonomy" id="2952525"/>
    <lineage>
        <taxon>Bacteria</taxon>
        <taxon>Pseudomonadati</taxon>
        <taxon>Pseudomonadota</taxon>
        <taxon>Gammaproteobacteria</taxon>
        <taxon>Oceanospirillales</taxon>
        <taxon>Saccharospirillaceae</taxon>
        <taxon>Salinispirillum</taxon>
    </lineage>
</organism>
<accession>A0AB38YHH8</accession>
<feature type="compositionally biased region" description="Basic and acidic residues" evidence="1">
    <location>
        <begin position="53"/>
        <end position="63"/>
    </location>
</feature>
<evidence type="ECO:0000256" key="1">
    <source>
        <dbReference type="SAM" id="MobiDB-lite"/>
    </source>
</evidence>
<reference evidence="2" key="1">
    <citation type="submission" date="2022-07" db="EMBL/GenBank/DDBJ databases">
        <title>Complete genome sequence of Salinispirillum sp. LH10-3-1 capable of multiple carbohydrate inversion isolated from a soda lake.</title>
        <authorList>
            <person name="Liu J."/>
            <person name="Zhai Y."/>
            <person name="Zhang H."/>
            <person name="Yang H."/>
            <person name="Qu J."/>
            <person name="Li J."/>
        </authorList>
    </citation>
    <scope>NUCLEOTIDE SEQUENCE</scope>
    <source>
        <strain evidence="2">LH 10-3-1</strain>
    </source>
</reference>
<feature type="region of interest" description="Disordered" evidence="1">
    <location>
        <begin position="21"/>
        <end position="63"/>
    </location>
</feature>
<proteinExistence type="predicted"/>
<protein>
    <submittedName>
        <fullName evidence="2">DUF2058 domain-containing protein</fullName>
    </submittedName>
</protein>